<evidence type="ECO:0000259" key="2">
    <source>
        <dbReference type="Pfam" id="PF13439"/>
    </source>
</evidence>
<dbReference type="RefSeq" id="WP_123096549.1">
    <property type="nucleotide sequence ID" value="NZ_RIZG01000010.1"/>
</dbReference>
<feature type="domain" description="Glycosyltransferase subfamily 4-like N-terminal" evidence="2">
    <location>
        <begin position="95"/>
        <end position="205"/>
    </location>
</feature>
<protein>
    <submittedName>
        <fullName evidence="3">Glycosyltransferase</fullName>
    </submittedName>
</protein>
<evidence type="ECO:0000259" key="1">
    <source>
        <dbReference type="Pfam" id="PF00534"/>
    </source>
</evidence>
<feature type="domain" description="Glycosyl transferase family 1" evidence="1">
    <location>
        <begin position="223"/>
        <end position="369"/>
    </location>
</feature>
<keyword evidence="4" id="KW-1185">Reference proteome</keyword>
<comment type="caution">
    <text evidence="3">The sequence shown here is derived from an EMBL/GenBank/DDBJ whole genome shotgun (WGS) entry which is preliminary data.</text>
</comment>
<dbReference type="AlphaFoldDB" id="A0A3M8Q0W9"/>
<dbReference type="Gene3D" id="3.40.50.2000">
    <property type="entry name" value="Glycogen Phosphorylase B"/>
    <property type="match status" value="2"/>
</dbReference>
<dbReference type="Pfam" id="PF00534">
    <property type="entry name" value="Glycos_transf_1"/>
    <property type="match status" value="1"/>
</dbReference>
<dbReference type="SUPFAM" id="SSF53756">
    <property type="entry name" value="UDP-Glycosyltransferase/glycogen phosphorylase"/>
    <property type="match status" value="1"/>
</dbReference>
<gene>
    <name evidence="3" type="ORF">EBI00_13890</name>
</gene>
<dbReference type="Proteomes" id="UP000280507">
    <property type="component" value="Unassembled WGS sequence"/>
</dbReference>
<sequence length="414" mass="47974">MKIVYLTWGETPRAYGVFGSQVIGQFLETSKLSPEVEFHFISAVPIIHSGLIREKWHYFKELKSVKSKLSPIAFHWLPIWTSQNFINSSKYSFVLMHGLTHLHLKAKLKKIQPEIVHCRSYHAAWAALNVKIKYGFTYKIIFDGRGLWPEEVALKKDWSEQSIDYLFLKSIESQLLDKCDCSVSVSDTMHEYYTNLGAQNDHTIYLSADTRKLKVEINEFEVSDTIRFCYVGALSEDTWHKPQLLVELYRKLRLLFPKTQLTIVTTSNFLLLKQAFSEFPTKEIIFTSTKTREELKQVLKKQDFGLMTYFLPENDKEKLLGNMVLAVKTAEYFVAGLPMICNAYCGGASSIIKENGLGVIYYPENIDDLTLEEFIPYLKVSAREKCQSFASENFDYEINAENYKELYQSLMVYK</sequence>
<reference evidence="3 4" key="1">
    <citation type="journal article" date="2012" name="Int. J. Syst. Evol. Microbiol.">
        <title>Marinomonas hwangdonensis sp. nov., isolated from seawater.</title>
        <authorList>
            <person name="Jung Y.T."/>
            <person name="Oh T.K."/>
            <person name="Yoon J.H."/>
        </authorList>
    </citation>
    <scope>NUCLEOTIDE SEQUENCE [LARGE SCALE GENOMIC DNA]</scope>
    <source>
        <strain evidence="3 4">HDW-15</strain>
    </source>
</reference>
<proteinExistence type="predicted"/>
<accession>A0A3M8Q0W9</accession>
<dbReference type="InterPro" id="IPR028098">
    <property type="entry name" value="Glyco_trans_4-like_N"/>
</dbReference>
<organism evidence="3 4">
    <name type="scientific">Marinomonas hwangdonensis</name>
    <dbReference type="NCBI Taxonomy" id="1053647"/>
    <lineage>
        <taxon>Bacteria</taxon>
        <taxon>Pseudomonadati</taxon>
        <taxon>Pseudomonadota</taxon>
        <taxon>Gammaproteobacteria</taxon>
        <taxon>Oceanospirillales</taxon>
        <taxon>Oceanospirillaceae</taxon>
        <taxon>Marinomonas</taxon>
    </lineage>
</organism>
<evidence type="ECO:0000313" key="4">
    <source>
        <dbReference type="Proteomes" id="UP000280507"/>
    </source>
</evidence>
<dbReference type="Pfam" id="PF13439">
    <property type="entry name" value="Glyco_transf_4"/>
    <property type="match status" value="1"/>
</dbReference>
<evidence type="ECO:0000313" key="3">
    <source>
        <dbReference type="EMBL" id="RNF48804.1"/>
    </source>
</evidence>
<name>A0A3M8Q0W9_9GAMM</name>
<keyword evidence="3" id="KW-0808">Transferase</keyword>
<dbReference type="GO" id="GO:0016757">
    <property type="term" value="F:glycosyltransferase activity"/>
    <property type="evidence" value="ECO:0007669"/>
    <property type="project" value="InterPro"/>
</dbReference>
<dbReference type="InterPro" id="IPR001296">
    <property type="entry name" value="Glyco_trans_1"/>
</dbReference>
<dbReference type="EMBL" id="RIZG01000010">
    <property type="protein sequence ID" value="RNF48804.1"/>
    <property type="molecule type" value="Genomic_DNA"/>
</dbReference>